<comment type="caution">
    <text evidence="1">The sequence shown here is derived from an EMBL/GenBank/DDBJ whole genome shotgun (WGS) entry which is preliminary data.</text>
</comment>
<evidence type="ECO:0000313" key="2">
    <source>
        <dbReference type="Proteomes" id="UP000807342"/>
    </source>
</evidence>
<name>A0A9P5XEV1_9AGAR</name>
<proteinExistence type="predicted"/>
<organism evidence="1 2">
    <name type="scientific">Macrolepiota fuliginosa MF-IS2</name>
    <dbReference type="NCBI Taxonomy" id="1400762"/>
    <lineage>
        <taxon>Eukaryota</taxon>
        <taxon>Fungi</taxon>
        <taxon>Dikarya</taxon>
        <taxon>Basidiomycota</taxon>
        <taxon>Agaricomycotina</taxon>
        <taxon>Agaricomycetes</taxon>
        <taxon>Agaricomycetidae</taxon>
        <taxon>Agaricales</taxon>
        <taxon>Agaricineae</taxon>
        <taxon>Agaricaceae</taxon>
        <taxon>Macrolepiota</taxon>
    </lineage>
</organism>
<dbReference type="EMBL" id="MU151131">
    <property type="protein sequence ID" value="KAF9449430.1"/>
    <property type="molecule type" value="Genomic_DNA"/>
</dbReference>
<reference evidence="1" key="1">
    <citation type="submission" date="2020-11" db="EMBL/GenBank/DDBJ databases">
        <authorList>
            <consortium name="DOE Joint Genome Institute"/>
            <person name="Ahrendt S."/>
            <person name="Riley R."/>
            <person name="Andreopoulos W."/>
            <person name="Labutti K."/>
            <person name="Pangilinan J."/>
            <person name="Ruiz-Duenas F.J."/>
            <person name="Barrasa J.M."/>
            <person name="Sanchez-Garcia M."/>
            <person name="Camarero S."/>
            <person name="Miyauchi S."/>
            <person name="Serrano A."/>
            <person name="Linde D."/>
            <person name="Babiker R."/>
            <person name="Drula E."/>
            <person name="Ayuso-Fernandez I."/>
            <person name="Pacheco R."/>
            <person name="Padilla G."/>
            <person name="Ferreira P."/>
            <person name="Barriuso J."/>
            <person name="Kellner H."/>
            <person name="Castanera R."/>
            <person name="Alfaro M."/>
            <person name="Ramirez L."/>
            <person name="Pisabarro A.G."/>
            <person name="Kuo A."/>
            <person name="Tritt A."/>
            <person name="Lipzen A."/>
            <person name="He G."/>
            <person name="Yan M."/>
            <person name="Ng V."/>
            <person name="Cullen D."/>
            <person name="Martin F."/>
            <person name="Rosso M.-N."/>
            <person name="Henrissat B."/>
            <person name="Hibbett D."/>
            <person name="Martinez A.T."/>
            <person name="Grigoriev I.V."/>
        </authorList>
    </citation>
    <scope>NUCLEOTIDE SEQUENCE</scope>
    <source>
        <strain evidence="1">MF-IS2</strain>
    </source>
</reference>
<dbReference type="Proteomes" id="UP000807342">
    <property type="component" value="Unassembled WGS sequence"/>
</dbReference>
<sequence>MYSHRPRQGLGCGVAAPKIPSLVVDLELSPAKSLDRGADVTWYRWPASALKHDPNGLSADDQCSRGIAKSKSKFAVANYSLVSRAEYIGIVIRACVLGVISSYTIPLGMEYSTHPIVLTYVPEQVPILASLCSIYAPASITNIRGSIFQMPLPRTPGMDSLPLPSSDSATASVGHQPTNNDYPFNIRVALTSAQRTALQPIVLVSPVHVHMPTAHI</sequence>
<dbReference type="AlphaFoldDB" id="A0A9P5XEV1"/>
<protein>
    <submittedName>
        <fullName evidence="1">Uncharacterized protein</fullName>
    </submittedName>
</protein>
<gene>
    <name evidence="1" type="ORF">P691DRAFT_791149</name>
</gene>
<evidence type="ECO:0000313" key="1">
    <source>
        <dbReference type="EMBL" id="KAF9449430.1"/>
    </source>
</evidence>
<accession>A0A9P5XEV1</accession>
<keyword evidence="2" id="KW-1185">Reference proteome</keyword>